<dbReference type="InterPro" id="IPR016162">
    <property type="entry name" value="Ald_DH_N"/>
</dbReference>
<dbReference type="PROSITE" id="PS00687">
    <property type="entry name" value="ALDEHYDE_DEHYDR_GLU"/>
    <property type="match status" value="1"/>
</dbReference>
<dbReference type="SUPFAM" id="SSF53720">
    <property type="entry name" value="ALDH-like"/>
    <property type="match status" value="1"/>
</dbReference>
<dbReference type="GO" id="GO:0016620">
    <property type="term" value="F:oxidoreductase activity, acting on the aldehyde or oxo group of donors, NAD or NADP as acceptor"/>
    <property type="evidence" value="ECO:0007669"/>
    <property type="project" value="InterPro"/>
</dbReference>
<evidence type="ECO:0000256" key="1">
    <source>
        <dbReference type="ARBA" id="ARBA00009986"/>
    </source>
</evidence>
<dbReference type="PIRSF" id="PIRSF036492">
    <property type="entry name" value="ALDH"/>
    <property type="match status" value="1"/>
</dbReference>
<accession>A0A846XH61</accession>
<name>A0A846XH61_9NOCA</name>
<dbReference type="InterPro" id="IPR016163">
    <property type="entry name" value="Ald_DH_C"/>
</dbReference>
<dbReference type="Proteomes" id="UP000565715">
    <property type="component" value="Unassembled WGS sequence"/>
</dbReference>
<dbReference type="Gene3D" id="3.40.309.10">
    <property type="entry name" value="Aldehyde Dehydrogenase, Chain A, domain 2"/>
    <property type="match status" value="1"/>
</dbReference>
<organism evidence="8 9">
    <name type="scientific">Nocardia speluncae</name>
    <dbReference type="NCBI Taxonomy" id="419477"/>
    <lineage>
        <taxon>Bacteria</taxon>
        <taxon>Bacillati</taxon>
        <taxon>Actinomycetota</taxon>
        <taxon>Actinomycetes</taxon>
        <taxon>Mycobacteriales</taxon>
        <taxon>Nocardiaceae</taxon>
        <taxon>Nocardia</taxon>
    </lineage>
</organism>
<dbReference type="EMBL" id="JAAXOO010000003">
    <property type="protein sequence ID" value="NKY34006.1"/>
    <property type="molecule type" value="Genomic_DNA"/>
</dbReference>
<dbReference type="CDD" id="cd07099">
    <property type="entry name" value="ALDH_DDALDH"/>
    <property type="match status" value="1"/>
</dbReference>
<evidence type="ECO:0000313" key="9">
    <source>
        <dbReference type="Proteomes" id="UP000565715"/>
    </source>
</evidence>
<evidence type="ECO:0000259" key="7">
    <source>
        <dbReference type="Pfam" id="PF00171"/>
    </source>
</evidence>
<dbReference type="InterPro" id="IPR029510">
    <property type="entry name" value="Ald_DH_CS_GLU"/>
</dbReference>
<proteinExistence type="inferred from homology"/>
<evidence type="ECO:0000256" key="2">
    <source>
        <dbReference type="ARBA" id="ARBA00023002"/>
    </source>
</evidence>
<reference evidence="8 9" key="1">
    <citation type="submission" date="2020-04" db="EMBL/GenBank/DDBJ databases">
        <title>MicrobeNet Type strains.</title>
        <authorList>
            <person name="Nicholson A.C."/>
        </authorList>
    </citation>
    <scope>NUCLEOTIDE SEQUENCE [LARGE SCALE GENOMIC DNA]</scope>
    <source>
        <strain evidence="8 9">DSM 45078</strain>
    </source>
</reference>
<sequence length="501" mass="52389">MTTTEKAAEKESVLTSVDPATGATLATYPIADDVAVADAVAKARAATGVWADLGFDGRKKALLRWSSRLVAKSDEFCALIHAENGKPVDDAFLELMLALEHISWAAKHAKKTLSPQKVSSGPMMANFAARIEYRPLGVVGVIGPWNYPVYTPNGSIAYALAAGNTVVFKPSEFSTGIGNFVAETFSEANPELPEGVFVAINGFGATGAALVKSGVDKVAFTGSAATGRKIMASAAENLTPVLLECGGKDPVIVAADADVKAAADAVAWGATSNSGQTCAGVERVYVDKSVKEQFLTELTRILKDVKPGSEDGAAYGPMTMPSQIDIVKRHIEAALASGGKALLGGPESVKGPFIEPVVLVDVDENSAAVKEETFGPTVTVTTVENIDQAIELANNTTFGLASAVYSKNNGLEIARRLKVGATSVNSVLGFAAIPGLPFGGSADSGIGRIHGEPGLREFVRPHSIAVQRFAIPGMALMSYSRTQANMKMLRKMVPLLHGRNK</sequence>
<dbReference type="InterPro" id="IPR016161">
    <property type="entry name" value="Ald_DH/histidinol_DH"/>
</dbReference>
<dbReference type="AlphaFoldDB" id="A0A846XH61"/>
<keyword evidence="9" id="KW-1185">Reference proteome</keyword>
<dbReference type="GO" id="GO:0006081">
    <property type="term" value="P:aldehyde metabolic process"/>
    <property type="evidence" value="ECO:0007669"/>
    <property type="project" value="InterPro"/>
</dbReference>
<evidence type="ECO:0000256" key="3">
    <source>
        <dbReference type="PIRNR" id="PIRNR036492"/>
    </source>
</evidence>
<keyword evidence="2 3" id="KW-0560">Oxidoreductase</keyword>
<comment type="similarity">
    <text evidence="1 3 6">Belongs to the aldehyde dehydrogenase family.</text>
</comment>
<feature type="active site" evidence="4">
    <location>
        <position position="278"/>
    </location>
</feature>
<gene>
    <name evidence="8" type="ORF">HGA13_13095</name>
</gene>
<feature type="active site" evidence="4 5">
    <location>
        <position position="244"/>
    </location>
</feature>
<evidence type="ECO:0000256" key="4">
    <source>
        <dbReference type="PIRSR" id="PIRSR036492-1"/>
    </source>
</evidence>
<dbReference type="InterPro" id="IPR012394">
    <property type="entry name" value="Aldehyde_DH_NAD(P)"/>
</dbReference>
<evidence type="ECO:0000313" key="8">
    <source>
        <dbReference type="EMBL" id="NKY34006.1"/>
    </source>
</evidence>
<comment type="caution">
    <text evidence="8">The sequence shown here is derived from an EMBL/GenBank/DDBJ whole genome shotgun (WGS) entry which is preliminary data.</text>
</comment>
<dbReference type="Pfam" id="PF00171">
    <property type="entry name" value="Aldedh"/>
    <property type="match status" value="1"/>
</dbReference>
<dbReference type="InterPro" id="IPR015590">
    <property type="entry name" value="Aldehyde_DH_dom"/>
</dbReference>
<protein>
    <recommendedName>
        <fullName evidence="3">Aldehyde dehydrogenase</fullName>
    </recommendedName>
</protein>
<feature type="domain" description="Aldehyde dehydrogenase" evidence="7">
    <location>
        <begin position="10"/>
        <end position="462"/>
    </location>
</feature>
<dbReference type="Gene3D" id="3.40.605.10">
    <property type="entry name" value="Aldehyde Dehydrogenase, Chain A, domain 1"/>
    <property type="match status" value="1"/>
</dbReference>
<evidence type="ECO:0000256" key="5">
    <source>
        <dbReference type="PROSITE-ProRule" id="PRU10007"/>
    </source>
</evidence>
<dbReference type="RefSeq" id="WP_068049053.1">
    <property type="nucleotide sequence ID" value="NZ_JAAXOO010000003.1"/>
</dbReference>
<evidence type="ECO:0000256" key="6">
    <source>
        <dbReference type="RuleBase" id="RU003345"/>
    </source>
</evidence>
<dbReference type="PANTHER" id="PTHR11699">
    <property type="entry name" value="ALDEHYDE DEHYDROGENASE-RELATED"/>
    <property type="match status" value="1"/>
</dbReference>